<dbReference type="InterPro" id="IPR019675">
    <property type="entry name" value="DUF2550"/>
</dbReference>
<organism evidence="1 2">
    <name type="scientific">Corynebacterium falsenii</name>
    <dbReference type="NCBI Taxonomy" id="108486"/>
    <lineage>
        <taxon>Bacteria</taxon>
        <taxon>Bacillati</taxon>
        <taxon>Actinomycetota</taxon>
        <taxon>Actinomycetes</taxon>
        <taxon>Mycobacteriales</taxon>
        <taxon>Corynebacteriaceae</taxon>
        <taxon>Corynebacterium</taxon>
    </lineage>
</organism>
<sequence length="147" mass="16969">MTWLWYLLLALVCAAMLSAAWRFFTLRSRGFPVVIRSLPNPDGRHWRHGVLIYSDRSARLYKLRSLRLDSDVVLTRLGLSIDGRRQMTAREAHFLEPDLHIVQLDHRGRKWEMAVDSSGDTALVAWLESAPSARRDSNSAYNHPRPM</sequence>
<gene>
    <name evidence="1" type="ORF">D3M95_07390</name>
</gene>
<protein>
    <submittedName>
        <fullName evidence="1">DUF2550 family protein</fullName>
    </submittedName>
</protein>
<dbReference type="STRING" id="1451189.CFAL_07360"/>
<dbReference type="OrthoDB" id="4793422at2"/>
<evidence type="ECO:0000313" key="2">
    <source>
        <dbReference type="Proteomes" id="UP000285278"/>
    </source>
</evidence>
<evidence type="ECO:0000313" key="1">
    <source>
        <dbReference type="EMBL" id="RIX34378.1"/>
    </source>
</evidence>
<reference evidence="1 2" key="1">
    <citation type="submission" date="2018-09" db="EMBL/GenBank/DDBJ databases">
        <title>Optimization and identification of Corynebacterium falsenii FN1-14 from fish paste.</title>
        <authorList>
            <person name="Daroonpunt R."/>
            <person name="Tanasupawat S."/>
        </authorList>
    </citation>
    <scope>NUCLEOTIDE SEQUENCE [LARGE SCALE GENOMIC DNA]</scope>
    <source>
        <strain evidence="1 2">FN1-14</strain>
    </source>
</reference>
<dbReference type="AlphaFoldDB" id="A0A418Q677"/>
<dbReference type="EMBL" id="QXJK01000007">
    <property type="protein sequence ID" value="RIX34378.1"/>
    <property type="molecule type" value="Genomic_DNA"/>
</dbReference>
<dbReference type="Pfam" id="PF10739">
    <property type="entry name" value="DUF2550"/>
    <property type="match status" value="1"/>
</dbReference>
<keyword evidence="2" id="KW-1185">Reference proteome</keyword>
<comment type="caution">
    <text evidence="1">The sequence shown here is derived from an EMBL/GenBank/DDBJ whole genome shotgun (WGS) entry which is preliminary data.</text>
</comment>
<name>A0A418Q677_9CORY</name>
<dbReference type="RefSeq" id="WP_025403048.1">
    <property type="nucleotide sequence ID" value="NZ_CBCRUA010000009.1"/>
</dbReference>
<accession>A0A418Q677</accession>
<dbReference type="Proteomes" id="UP000285278">
    <property type="component" value="Unassembled WGS sequence"/>
</dbReference>
<proteinExistence type="predicted"/>